<dbReference type="PANTHER" id="PTHR30137">
    <property type="entry name" value="LUCIFERASE-LIKE MONOOXYGENASE"/>
    <property type="match status" value="1"/>
</dbReference>
<dbReference type="SUPFAM" id="SSF51679">
    <property type="entry name" value="Bacterial luciferase-like"/>
    <property type="match status" value="1"/>
</dbReference>
<dbReference type="InterPro" id="IPR011251">
    <property type="entry name" value="Luciferase-like_dom"/>
</dbReference>
<organism evidence="3 4">
    <name type="scientific">Ochrobactrum quorumnocens</name>
    <dbReference type="NCBI Taxonomy" id="271865"/>
    <lineage>
        <taxon>Bacteria</taxon>
        <taxon>Pseudomonadati</taxon>
        <taxon>Pseudomonadota</taxon>
        <taxon>Alphaproteobacteria</taxon>
        <taxon>Hyphomicrobiales</taxon>
        <taxon>Brucellaceae</taxon>
        <taxon>Brucella/Ochrobactrum group</taxon>
        <taxon>Ochrobactrum</taxon>
    </lineage>
</organism>
<dbReference type="AlphaFoldDB" id="A0A248U9S8"/>
<dbReference type="GO" id="GO:0016705">
    <property type="term" value="F:oxidoreductase activity, acting on paired donors, with incorporation or reduction of molecular oxygen"/>
    <property type="evidence" value="ECO:0007669"/>
    <property type="project" value="InterPro"/>
</dbReference>
<dbReference type="EC" id="1.-.-.-" evidence="3"/>
<dbReference type="NCBIfam" id="TIGR03558">
    <property type="entry name" value="oxido_grp_1"/>
    <property type="match status" value="1"/>
</dbReference>
<keyword evidence="3" id="KW-0560">Oxidoreductase</keyword>
<dbReference type="Proteomes" id="UP000215256">
    <property type="component" value="Chromosome 2"/>
</dbReference>
<accession>A0A248U9S8</accession>
<reference evidence="3 4" key="1">
    <citation type="submission" date="2017-07" db="EMBL/GenBank/DDBJ databases">
        <title>Phylogenetic study on the rhizospheric bacterium Ochrobactrum sp. A44.</title>
        <authorList>
            <person name="Krzyzanowska D.M."/>
            <person name="Ossowicki A."/>
            <person name="Rajewska M."/>
            <person name="Maciag T."/>
            <person name="Kaczynski Z."/>
            <person name="Czerwicka M."/>
            <person name="Jafra S."/>
        </authorList>
    </citation>
    <scope>NUCLEOTIDE SEQUENCE [LARGE SCALE GENOMIC DNA]</scope>
    <source>
        <strain evidence="3 4">A44</strain>
    </source>
</reference>
<protein>
    <submittedName>
        <fullName evidence="3">Luciferase oxidoreductase, group 1 family protein</fullName>
        <ecNumber evidence="3">1.-.-.-</ecNumber>
    </submittedName>
</protein>
<dbReference type="PANTHER" id="PTHR30137:SF20">
    <property type="entry name" value="N-ACETYL-S-ALKYLCYSTEINE MONOOXYGENASE"/>
    <property type="match status" value="1"/>
</dbReference>
<name>A0A248U9S8_9HYPH</name>
<feature type="domain" description="Luciferase-like" evidence="2">
    <location>
        <begin position="19"/>
        <end position="302"/>
    </location>
</feature>
<proteinExistence type="predicted"/>
<sequence length="337" mass="35800">MDVPMPYQLSLLDKSPVAQSGSAEIALANTVSYAQAAEQSGYKRFWVAEHHHADELAGPSPEVLVSYLLASTKRIRIGSGGVMLQHYSPYKVAENFNLLAALGRGRVDLGVGKAPGGLPLSTKALQQETGSEKRLDFNSKLEQLSAFLGGDKITSGPFEGLVATPKPQVSAEKFVLGASPESALLAAHSGWDFVYAGHLNGDTANLQKTFDAYHNVTGKVPVLALGAVVAESQDAVDAAVSKIKIFKVHLTSGQSVSVGTQEAAAEFARQAGETDYRVEEKHPNVLAGSAKQVKQKLDELHEQYGVAEFVLEFPAVSHELRIAAIESLAGERLAIAA</sequence>
<dbReference type="Pfam" id="PF00296">
    <property type="entry name" value="Bac_luciferase"/>
    <property type="match status" value="1"/>
</dbReference>
<dbReference type="EMBL" id="CP022603">
    <property type="protein sequence ID" value="ASV83547.1"/>
    <property type="molecule type" value="Genomic_DNA"/>
</dbReference>
<dbReference type="InterPro" id="IPR019949">
    <property type="entry name" value="CmoO-like"/>
</dbReference>
<dbReference type="InterPro" id="IPR050766">
    <property type="entry name" value="Bact_Lucif_Oxidored"/>
</dbReference>
<dbReference type="KEGG" id="och:CES85_4327"/>
<comment type="similarity">
    <text evidence="1">To bacterial alkanal monooxygenase alpha and beta chains.</text>
</comment>
<evidence type="ECO:0000313" key="3">
    <source>
        <dbReference type="EMBL" id="ASV83547.1"/>
    </source>
</evidence>
<dbReference type="Gene3D" id="3.20.20.30">
    <property type="entry name" value="Luciferase-like domain"/>
    <property type="match status" value="1"/>
</dbReference>
<gene>
    <name evidence="3" type="ORF">CES85_4327</name>
</gene>
<dbReference type="GO" id="GO:0005829">
    <property type="term" value="C:cytosol"/>
    <property type="evidence" value="ECO:0007669"/>
    <property type="project" value="TreeGrafter"/>
</dbReference>
<evidence type="ECO:0000259" key="2">
    <source>
        <dbReference type="Pfam" id="PF00296"/>
    </source>
</evidence>
<dbReference type="InterPro" id="IPR036661">
    <property type="entry name" value="Luciferase-like_sf"/>
</dbReference>
<evidence type="ECO:0000256" key="1">
    <source>
        <dbReference type="ARBA" id="ARBA00007789"/>
    </source>
</evidence>
<evidence type="ECO:0000313" key="4">
    <source>
        <dbReference type="Proteomes" id="UP000215256"/>
    </source>
</evidence>